<comment type="caution">
    <text evidence="2">The sequence shown here is derived from an EMBL/GenBank/DDBJ whole genome shotgun (WGS) entry which is preliminary data.</text>
</comment>
<reference evidence="2 3" key="1">
    <citation type="submission" date="2014-06" db="EMBL/GenBank/DDBJ databases">
        <title>Draft genome sequence of Bacillus manliponensis JCM 15802 (MCCC 1A00708).</title>
        <authorList>
            <person name="Lai Q."/>
            <person name="Liu Y."/>
            <person name="Shao Z."/>
        </authorList>
    </citation>
    <scope>NUCLEOTIDE SEQUENCE [LARGE SCALE GENOMIC DNA]</scope>
    <source>
        <strain evidence="2 3">JCM 15802</strain>
    </source>
</reference>
<dbReference type="AlphaFoldDB" id="A0A073JVL7"/>
<dbReference type="InterPro" id="IPR019076">
    <property type="entry name" value="Spore_lipoprot_YhcN/YlaJ-like"/>
</dbReference>
<accession>A0A073JVL7</accession>
<dbReference type="Pfam" id="PF09580">
    <property type="entry name" value="Spore_YhcN_YlaJ"/>
    <property type="match status" value="1"/>
</dbReference>
<evidence type="ECO:0000313" key="3">
    <source>
        <dbReference type="Proteomes" id="UP000027822"/>
    </source>
</evidence>
<dbReference type="GO" id="GO:0030435">
    <property type="term" value="P:sporulation resulting in formation of a cellular spore"/>
    <property type="evidence" value="ECO:0007669"/>
    <property type="project" value="InterPro"/>
</dbReference>
<sequence length="198" mass="22042">MRLLLCVLGVCFFLVGCWTSEKENANEKNRNDMVQTKNVTYKKENNKSDEEVGQHLANLAASIPGVKDATAVVVGDYAVVGIDVGAKLDRSRVESIKYSVAESLKHDPRGVNAVVVADIDTFERLKEMGKQIREGDGGEGVLDELAAIVGRVMPQVPNELLENNDKEPVKENDKQVPEQDEKELKKQQEEQSNHHMDR</sequence>
<feature type="compositionally biased region" description="Basic and acidic residues" evidence="1">
    <location>
        <begin position="163"/>
        <end position="198"/>
    </location>
</feature>
<evidence type="ECO:0000313" key="2">
    <source>
        <dbReference type="EMBL" id="KEK18256.1"/>
    </source>
</evidence>
<dbReference type="PROSITE" id="PS51257">
    <property type="entry name" value="PROKAR_LIPOPROTEIN"/>
    <property type="match status" value="1"/>
</dbReference>
<dbReference type="InterPro" id="IPR014247">
    <property type="entry name" value="Spore_lipoprot_YhcN/YlaJ"/>
</dbReference>
<proteinExistence type="predicted"/>
<dbReference type="NCBIfam" id="TIGR02898">
    <property type="entry name" value="spore_YhcN_YlaJ"/>
    <property type="match status" value="1"/>
</dbReference>
<feature type="region of interest" description="Disordered" evidence="1">
    <location>
        <begin position="156"/>
        <end position="198"/>
    </location>
</feature>
<dbReference type="eggNOG" id="ENOG5030RSQ">
    <property type="taxonomic scope" value="Bacteria"/>
</dbReference>
<name>A0A073JVL7_9BACI</name>
<evidence type="ECO:0000256" key="1">
    <source>
        <dbReference type="SAM" id="MobiDB-lite"/>
    </source>
</evidence>
<dbReference type="OrthoDB" id="2381329at2"/>
<dbReference type="EMBL" id="JOTN01000016">
    <property type="protein sequence ID" value="KEK18256.1"/>
    <property type="molecule type" value="Genomic_DNA"/>
</dbReference>
<keyword evidence="3" id="KW-1185">Reference proteome</keyword>
<protein>
    <recommendedName>
        <fullName evidence="4">Sporulation protein</fullName>
    </recommendedName>
</protein>
<gene>
    <name evidence="2" type="ORF">BAMA_06770</name>
</gene>
<dbReference type="Proteomes" id="UP000027822">
    <property type="component" value="Unassembled WGS sequence"/>
</dbReference>
<evidence type="ECO:0008006" key="4">
    <source>
        <dbReference type="Google" id="ProtNLM"/>
    </source>
</evidence>
<dbReference type="STRING" id="574376.BAMA_06770"/>
<dbReference type="RefSeq" id="WP_034641591.1">
    <property type="nucleotide sequence ID" value="NZ_CBCSJC010000013.1"/>
</dbReference>
<organism evidence="2 3">
    <name type="scientific">Bacillus manliponensis</name>
    <dbReference type="NCBI Taxonomy" id="574376"/>
    <lineage>
        <taxon>Bacteria</taxon>
        <taxon>Bacillati</taxon>
        <taxon>Bacillota</taxon>
        <taxon>Bacilli</taxon>
        <taxon>Bacillales</taxon>
        <taxon>Bacillaceae</taxon>
        <taxon>Bacillus</taxon>
        <taxon>Bacillus cereus group</taxon>
    </lineage>
</organism>